<gene>
    <name evidence="1" type="ORF">SDC9_171349</name>
</gene>
<dbReference type="Gene3D" id="1.10.10.1150">
    <property type="entry name" value="Coenzyme PQQ synthesis protein D (PqqD)"/>
    <property type="match status" value="1"/>
</dbReference>
<proteinExistence type="predicted"/>
<dbReference type="InterPro" id="IPR041881">
    <property type="entry name" value="PqqD_sf"/>
</dbReference>
<evidence type="ECO:0000313" key="1">
    <source>
        <dbReference type="EMBL" id="MPN23956.1"/>
    </source>
</evidence>
<reference evidence="1" key="1">
    <citation type="submission" date="2019-08" db="EMBL/GenBank/DDBJ databases">
        <authorList>
            <person name="Kucharzyk K."/>
            <person name="Murdoch R.W."/>
            <person name="Higgins S."/>
            <person name="Loffler F."/>
        </authorList>
    </citation>
    <scope>NUCLEOTIDE SEQUENCE</scope>
</reference>
<protein>
    <recommendedName>
        <fullName evidence="2">Coenzyme PQQ synthesis protein D</fullName>
    </recommendedName>
</protein>
<dbReference type="NCBIfam" id="TIGR04248">
    <property type="entry name" value="SCM_PqqD_rel"/>
    <property type="match status" value="1"/>
</dbReference>
<accession>A0A645GCU8</accession>
<dbReference type="InterPro" id="IPR008792">
    <property type="entry name" value="PQQD"/>
</dbReference>
<organism evidence="1">
    <name type="scientific">bioreactor metagenome</name>
    <dbReference type="NCBI Taxonomy" id="1076179"/>
    <lineage>
        <taxon>unclassified sequences</taxon>
        <taxon>metagenomes</taxon>
        <taxon>ecological metagenomes</taxon>
    </lineage>
</organism>
<comment type="caution">
    <text evidence="1">The sequence shown here is derived from an EMBL/GenBank/DDBJ whole genome shotgun (WGS) entry which is preliminary data.</text>
</comment>
<evidence type="ECO:0008006" key="2">
    <source>
        <dbReference type="Google" id="ProtNLM"/>
    </source>
</evidence>
<dbReference type="AlphaFoldDB" id="A0A645GCU8"/>
<dbReference type="InterPro" id="IPR026342">
    <property type="entry name" value="SCM_PqqD-rel"/>
</dbReference>
<dbReference type="EMBL" id="VSSQ01072609">
    <property type="protein sequence ID" value="MPN23956.1"/>
    <property type="molecule type" value="Genomic_DNA"/>
</dbReference>
<name>A0A645GCU8_9ZZZZ</name>
<sequence>MKNAVLNPEIVYREDFDDWALLFDADTAETYGLNEVSSFIWKKLDGNTSVEDLVSQIKEEFDEVPDNTPELVQKFLDSLEEKGLIGYKESV</sequence>
<dbReference type="Pfam" id="PF05402">
    <property type="entry name" value="PqqD"/>
    <property type="match status" value="1"/>
</dbReference>